<evidence type="ECO:0000256" key="7">
    <source>
        <dbReference type="ARBA" id="ARBA00023172"/>
    </source>
</evidence>
<evidence type="ECO:0000256" key="8">
    <source>
        <dbReference type="ARBA" id="ARBA00023306"/>
    </source>
</evidence>
<name>A0AAU7ZMV1_9BACT</name>
<dbReference type="CDD" id="cd00798">
    <property type="entry name" value="INT_XerDC_C"/>
    <property type="match status" value="1"/>
</dbReference>
<dbReference type="InterPro" id="IPR013762">
    <property type="entry name" value="Integrase-like_cat_sf"/>
</dbReference>
<evidence type="ECO:0000256" key="2">
    <source>
        <dbReference type="ARBA" id="ARBA00022490"/>
    </source>
</evidence>
<evidence type="ECO:0000256" key="6">
    <source>
        <dbReference type="ARBA" id="ARBA00023125"/>
    </source>
</evidence>
<dbReference type="GO" id="GO:0007059">
    <property type="term" value="P:chromosome segregation"/>
    <property type="evidence" value="ECO:0007669"/>
    <property type="project" value="UniProtKB-UniRule"/>
</dbReference>
<evidence type="ECO:0000256" key="4">
    <source>
        <dbReference type="ARBA" id="ARBA00022829"/>
    </source>
</evidence>
<feature type="active site" evidence="9">
    <location>
        <position position="160"/>
    </location>
</feature>
<dbReference type="Pfam" id="PF02899">
    <property type="entry name" value="Phage_int_SAM_1"/>
    <property type="match status" value="1"/>
</dbReference>
<gene>
    <name evidence="9" type="primary">xerC</name>
    <name evidence="12" type="ORF">RBB77_16495</name>
</gene>
<feature type="active site" description="O-(3'-phospho-DNA)-tyrosine intermediate" evidence="9">
    <location>
        <position position="294"/>
    </location>
</feature>
<keyword evidence="5 9" id="KW-0229">DNA integration</keyword>
<reference evidence="12" key="1">
    <citation type="submission" date="2023-08" db="EMBL/GenBank/DDBJ databases">
        <authorList>
            <person name="Messyasz A."/>
            <person name="Mannisto M.K."/>
            <person name="Kerkhof L.J."/>
            <person name="Haggblom M."/>
        </authorList>
    </citation>
    <scope>NUCLEOTIDE SEQUENCE</scope>
    <source>
        <strain evidence="12">X5P6</strain>
    </source>
</reference>
<evidence type="ECO:0000256" key="5">
    <source>
        <dbReference type="ARBA" id="ARBA00022908"/>
    </source>
</evidence>
<dbReference type="InterPro" id="IPR004107">
    <property type="entry name" value="Integrase_SAM-like_N"/>
</dbReference>
<dbReference type="GO" id="GO:0005737">
    <property type="term" value="C:cytoplasm"/>
    <property type="evidence" value="ECO:0007669"/>
    <property type="project" value="UniProtKB-SubCell"/>
</dbReference>
<feature type="domain" description="Tyr recombinase" evidence="10">
    <location>
        <begin position="114"/>
        <end position="307"/>
    </location>
</feature>
<dbReference type="InterPro" id="IPR050090">
    <property type="entry name" value="Tyrosine_recombinase_XerCD"/>
</dbReference>
<keyword evidence="3 9" id="KW-0132">Cell division</keyword>
<dbReference type="PANTHER" id="PTHR30349">
    <property type="entry name" value="PHAGE INTEGRASE-RELATED"/>
    <property type="match status" value="1"/>
</dbReference>
<dbReference type="GO" id="GO:0009037">
    <property type="term" value="F:tyrosine-based site-specific recombinase activity"/>
    <property type="evidence" value="ECO:0007669"/>
    <property type="project" value="UniProtKB-UniRule"/>
</dbReference>
<evidence type="ECO:0000259" key="11">
    <source>
        <dbReference type="PROSITE" id="PS51900"/>
    </source>
</evidence>
<dbReference type="GO" id="GO:0051301">
    <property type="term" value="P:cell division"/>
    <property type="evidence" value="ECO:0007669"/>
    <property type="project" value="UniProtKB-KW"/>
</dbReference>
<dbReference type="Gene3D" id="1.10.443.10">
    <property type="entry name" value="Intergrase catalytic core"/>
    <property type="match status" value="1"/>
</dbReference>
<dbReference type="InterPro" id="IPR044068">
    <property type="entry name" value="CB"/>
</dbReference>
<dbReference type="PANTHER" id="PTHR30349:SF81">
    <property type="entry name" value="TYROSINE RECOMBINASE XERC"/>
    <property type="match status" value="1"/>
</dbReference>
<keyword evidence="8 9" id="KW-0131">Cell cycle</keyword>
<dbReference type="HAMAP" id="MF_01808">
    <property type="entry name" value="Recomb_XerC_XerD"/>
    <property type="match status" value="1"/>
</dbReference>
<feature type="active site" evidence="9">
    <location>
        <position position="184"/>
    </location>
</feature>
<evidence type="ECO:0000313" key="12">
    <source>
        <dbReference type="EMBL" id="XCB32033.1"/>
    </source>
</evidence>
<keyword evidence="7 9" id="KW-0233">DNA recombination</keyword>
<dbReference type="KEGG" id="tpsc:RBB77_16495"/>
<evidence type="ECO:0000259" key="10">
    <source>
        <dbReference type="PROSITE" id="PS51898"/>
    </source>
</evidence>
<dbReference type="Gene3D" id="1.10.150.130">
    <property type="match status" value="1"/>
</dbReference>
<dbReference type="InterPro" id="IPR011010">
    <property type="entry name" value="DNA_brk_join_enz"/>
</dbReference>
<comment type="subcellular location">
    <subcellularLocation>
        <location evidence="1 9">Cytoplasm</location>
    </subcellularLocation>
</comment>
<dbReference type="InterPro" id="IPR002104">
    <property type="entry name" value="Integrase_catalytic"/>
</dbReference>
<dbReference type="RefSeq" id="WP_353062878.1">
    <property type="nucleotide sequence ID" value="NZ_CP132942.1"/>
</dbReference>
<evidence type="ECO:0000256" key="3">
    <source>
        <dbReference type="ARBA" id="ARBA00022618"/>
    </source>
</evidence>
<dbReference type="Pfam" id="PF00589">
    <property type="entry name" value="Phage_integrase"/>
    <property type="match status" value="1"/>
</dbReference>
<dbReference type="GO" id="GO:0006313">
    <property type="term" value="P:DNA transposition"/>
    <property type="evidence" value="ECO:0007669"/>
    <property type="project" value="UniProtKB-UniRule"/>
</dbReference>
<dbReference type="SUPFAM" id="SSF56349">
    <property type="entry name" value="DNA breaking-rejoining enzymes"/>
    <property type="match status" value="1"/>
</dbReference>
<dbReference type="EMBL" id="CP132942">
    <property type="protein sequence ID" value="XCB32033.1"/>
    <property type="molecule type" value="Genomic_DNA"/>
</dbReference>
<dbReference type="GO" id="GO:0003677">
    <property type="term" value="F:DNA binding"/>
    <property type="evidence" value="ECO:0007669"/>
    <property type="project" value="UniProtKB-UniRule"/>
</dbReference>
<proteinExistence type="inferred from homology"/>
<dbReference type="InterPro" id="IPR023009">
    <property type="entry name" value="Tyrosine_recombinase_XerC/XerD"/>
</dbReference>
<sequence length="320" mass="35464">MQDAGQASGNVRVVREFVAYLRVEKGLRPASCEAYQRDLEQFAEHVEMRNGLLLGAAQADVSGFMEGLRGHGVESRSIARKLSCLRGFYRWLLMDKRISHDPTVNVETPASWKVLPKSLAEGEVAEMLERTAVAARSDDADELALRDHAILELLYAGGLRVGEICALRVEDVHLDQGRAQVRGKGDKERIVPFGRSAVEALERYLTVGRPGLVKSGLERASYTVQRALFLSVRGKALTRQWVWEMVRSASGTGSKASPHMLRHSCATHMVEHGADLRSVQTLLGHADIATTQVYTHVALGHLKKVHREHHPRGKRRAEAS</sequence>
<dbReference type="SUPFAM" id="SSF47823">
    <property type="entry name" value="lambda integrase-like, N-terminal domain"/>
    <property type="match status" value="1"/>
</dbReference>
<comment type="subunit">
    <text evidence="9">Forms a cyclic heterotetrameric complex composed of two molecules of XerC and two molecules of XerD.</text>
</comment>
<organism evidence="12">
    <name type="scientific">Tunturiibacter psychrotolerans</name>
    <dbReference type="NCBI Taxonomy" id="3069686"/>
    <lineage>
        <taxon>Bacteria</taxon>
        <taxon>Pseudomonadati</taxon>
        <taxon>Acidobacteriota</taxon>
        <taxon>Terriglobia</taxon>
        <taxon>Terriglobales</taxon>
        <taxon>Acidobacteriaceae</taxon>
        <taxon>Tunturiibacter</taxon>
    </lineage>
</organism>
<keyword evidence="4 9" id="KW-0159">Chromosome partition</keyword>
<dbReference type="InterPro" id="IPR010998">
    <property type="entry name" value="Integrase_recombinase_N"/>
</dbReference>
<feature type="active site" evidence="9">
    <location>
        <position position="285"/>
    </location>
</feature>
<comment type="similarity">
    <text evidence="9">Belongs to the 'phage' integrase family. XerC subfamily.</text>
</comment>
<evidence type="ECO:0000256" key="9">
    <source>
        <dbReference type="HAMAP-Rule" id="MF_01808"/>
    </source>
</evidence>
<reference evidence="12" key="2">
    <citation type="journal article" date="2024" name="Environ. Microbiol.">
        <title>Genome analysis and description of Tunturibacter gen. nov. expands the diversity of Terriglobia in tundra soils.</title>
        <authorList>
            <person name="Messyasz A."/>
            <person name="Mannisto M.K."/>
            <person name="Kerkhof L.J."/>
            <person name="Haggblom M.M."/>
        </authorList>
    </citation>
    <scope>NUCLEOTIDE SEQUENCE</scope>
    <source>
        <strain evidence="12">X5P6</strain>
    </source>
</reference>
<protein>
    <recommendedName>
        <fullName evidence="9">Tyrosine recombinase XerC</fullName>
    </recommendedName>
</protein>
<feature type="active site" evidence="9">
    <location>
        <position position="262"/>
    </location>
</feature>
<accession>A0AAU7ZMV1</accession>
<comment type="function">
    <text evidence="9">Site-specific tyrosine recombinase, which acts by catalyzing the cutting and rejoining of the recombining DNA molecules. The XerC-XerD complex is essential to convert dimers of the bacterial chromosome into monomers to permit their segregation at cell division. It also contributes to the segregational stability of plasmids.</text>
</comment>
<dbReference type="NCBIfam" id="NF001399">
    <property type="entry name" value="PRK00283.1"/>
    <property type="match status" value="1"/>
</dbReference>
<keyword evidence="2 9" id="KW-0963">Cytoplasm</keyword>
<feature type="active site" evidence="9">
    <location>
        <position position="259"/>
    </location>
</feature>
<evidence type="ECO:0000256" key="1">
    <source>
        <dbReference type="ARBA" id="ARBA00004496"/>
    </source>
</evidence>
<dbReference type="PROSITE" id="PS51900">
    <property type="entry name" value="CB"/>
    <property type="match status" value="1"/>
</dbReference>
<keyword evidence="6 9" id="KW-0238">DNA-binding</keyword>
<dbReference type="AlphaFoldDB" id="A0AAU7ZMV1"/>
<dbReference type="PROSITE" id="PS51898">
    <property type="entry name" value="TYR_RECOMBINASE"/>
    <property type="match status" value="1"/>
</dbReference>
<feature type="domain" description="Core-binding (CB)" evidence="11">
    <location>
        <begin position="8"/>
        <end position="93"/>
    </location>
</feature>